<evidence type="ECO:0000256" key="7">
    <source>
        <dbReference type="ARBA" id="ARBA00022837"/>
    </source>
</evidence>
<keyword evidence="6 13" id="KW-0378">Hydrolase</keyword>
<evidence type="ECO:0000256" key="4">
    <source>
        <dbReference type="ARBA" id="ARBA00012094"/>
    </source>
</evidence>
<evidence type="ECO:0000256" key="6">
    <source>
        <dbReference type="ARBA" id="ARBA00022801"/>
    </source>
</evidence>
<dbReference type="GO" id="GO:0004334">
    <property type="term" value="F:fumarylacetoacetase activity"/>
    <property type="evidence" value="ECO:0007669"/>
    <property type="project" value="UniProtKB-EC"/>
</dbReference>
<dbReference type="PANTHER" id="PTHR43069">
    <property type="entry name" value="FUMARYLACETOACETASE"/>
    <property type="match status" value="1"/>
</dbReference>
<keyword evidence="14" id="KW-1185">Reference proteome</keyword>
<keyword evidence="5" id="KW-0479">Metal-binding</keyword>
<evidence type="ECO:0000256" key="10">
    <source>
        <dbReference type="ARBA" id="ARBA00023232"/>
    </source>
</evidence>
<evidence type="ECO:0000256" key="2">
    <source>
        <dbReference type="ARBA" id="ARBA00001946"/>
    </source>
</evidence>
<dbReference type="InterPro" id="IPR005959">
    <property type="entry name" value="Fumarylacetoacetase"/>
</dbReference>
<protein>
    <recommendedName>
        <fullName evidence="4">fumarylacetoacetase</fullName>
        <ecNumber evidence="4">3.7.1.2</ecNumber>
    </recommendedName>
</protein>
<evidence type="ECO:0000259" key="12">
    <source>
        <dbReference type="Pfam" id="PF09298"/>
    </source>
</evidence>
<dbReference type="InterPro" id="IPR036663">
    <property type="entry name" value="Fumarylacetoacetase_C_sf"/>
</dbReference>
<dbReference type="Pfam" id="PF01557">
    <property type="entry name" value="FAA_hydrolase"/>
    <property type="match status" value="1"/>
</dbReference>
<keyword evidence="10" id="KW-0585">Phenylalanine catabolism</keyword>
<dbReference type="Gene3D" id="3.90.850.10">
    <property type="entry name" value="Fumarylacetoacetase-like, C-terminal domain"/>
    <property type="match status" value="1"/>
</dbReference>
<gene>
    <name evidence="13" type="ORF">J2X15_000670</name>
</gene>
<dbReference type="Pfam" id="PF09298">
    <property type="entry name" value="FAA_hydrolase_N"/>
    <property type="match status" value="1"/>
</dbReference>
<sequence>MSAPVIALDATHDPATQSWVESANAADTDFPIQNLPFGRFRHNRLEPWQIGVAIGDRVLDLHATGLIDHNDMARLMAAPVAARRALRLAIWEGLRAGSSLQKVWSDALLRQTEVELGLPCEVGDYTDFYTGIHHATTVGKLFRPDNPLLPNYKWVPIGYHGRASSIGASGQQFHRPRGQTLKPSATVPDFGPTARLDYELEIAAWVGMDNALGAPVSIADAEDHLFGLTLLNDWSARDVQAWEYQPLGPFLAKNFASTVSPWLVTMEALAPFRAAFTRSADDPQPMAYLDSANNRSAGALDVQLEVWLQTPTMREAGSAGERLSQSNMRDAYWTLAQLVAHHTVNGCNLRGGDVLGTGTLSGPAPEQGGSLLELTQGGKVALTLANGETRTFLQDGDSIILRGSCERAGVRRIGFGECRGTVLAARSL</sequence>
<proteinExistence type="predicted"/>
<evidence type="ECO:0000256" key="9">
    <source>
        <dbReference type="ARBA" id="ARBA00022878"/>
    </source>
</evidence>
<evidence type="ECO:0000313" key="14">
    <source>
        <dbReference type="Proteomes" id="UP001268089"/>
    </source>
</evidence>
<keyword evidence="7" id="KW-0106">Calcium</keyword>
<dbReference type="Gene3D" id="2.30.30.230">
    <property type="entry name" value="Fumarylacetoacetase, N-terminal domain"/>
    <property type="match status" value="1"/>
</dbReference>
<name>A0ABU1ZIN4_9BURK</name>
<comment type="pathway">
    <text evidence="3">Amino-acid degradation; L-phenylalanine degradation; acetoacetate and fumarate from L-phenylalanine: step 6/6.</text>
</comment>
<comment type="cofactor">
    <cofactor evidence="2">
        <name>Mg(2+)</name>
        <dbReference type="ChEBI" id="CHEBI:18420"/>
    </cofactor>
</comment>
<keyword evidence="8" id="KW-0460">Magnesium</keyword>
<dbReference type="RefSeq" id="WP_310339484.1">
    <property type="nucleotide sequence ID" value="NZ_JAVDXO010000001.1"/>
</dbReference>
<accession>A0ABU1ZIN4</accession>
<dbReference type="SUPFAM" id="SSF63433">
    <property type="entry name" value="Fumarylacetoacetate hydrolase, FAH, N-terminal domain"/>
    <property type="match status" value="1"/>
</dbReference>
<keyword evidence="9" id="KW-0828">Tyrosine catabolism</keyword>
<comment type="cofactor">
    <cofactor evidence="1">
        <name>Ca(2+)</name>
        <dbReference type="ChEBI" id="CHEBI:29108"/>
    </cofactor>
</comment>
<dbReference type="PANTHER" id="PTHR43069:SF2">
    <property type="entry name" value="FUMARYLACETOACETASE"/>
    <property type="match status" value="1"/>
</dbReference>
<feature type="domain" description="Fumarylacetoacetase N-terminal" evidence="12">
    <location>
        <begin position="33"/>
        <end position="119"/>
    </location>
</feature>
<evidence type="ECO:0000259" key="11">
    <source>
        <dbReference type="Pfam" id="PF01557"/>
    </source>
</evidence>
<feature type="domain" description="Fumarylacetoacetase-like C-terminal" evidence="11">
    <location>
        <begin position="152"/>
        <end position="422"/>
    </location>
</feature>
<evidence type="ECO:0000313" key="13">
    <source>
        <dbReference type="EMBL" id="MDR7305404.1"/>
    </source>
</evidence>
<evidence type="ECO:0000256" key="8">
    <source>
        <dbReference type="ARBA" id="ARBA00022842"/>
    </source>
</evidence>
<dbReference type="NCBIfam" id="TIGR01266">
    <property type="entry name" value="fum_ac_acetase"/>
    <property type="match status" value="1"/>
</dbReference>
<comment type="caution">
    <text evidence="13">The sequence shown here is derived from an EMBL/GenBank/DDBJ whole genome shotgun (WGS) entry which is preliminary data.</text>
</comment>
<dbReference type="EC" id="3.7.1.2" evidence="4"/>
<dbReference type="Proteomes" id="UP001268089">
    <property type="component" value="Unassembled WGS sequence"/>
</dbReference>
<dbReference type="InterPro" id="IPR015377">
    <property type="entry name" value="Fumarylacetoacetase_N"/>
</dbReference>
<dbReference type="EMBL" id="JAVDXO010000001">
    <property type="protein sequence ID" value="MDR7305404.1"/>
    <property type="molecule type" value="Genomic_DNA"/>
</dbReference>
<organism evidence="13 14">
    <name type="scientific">Rhodoferax saidenbachensis</name>
    <dbReference type="NCBI Taxonomy" id="1484693"/>
    <lineage>
        <taxon>Bacteria</taxon>
        <taxon>Pseudomonadati</taxon>
        <taxon>Pseudomonadota</taxon>
        <taxon>Betaproteobacteria</taxon>
        <taxon>Burkholderiales</taxon>
        <taxon>Comamonadaceae</taxon>
        <taxon>Rhodoferax</taxon>
    </lineage>
</organism>
<dbReference type="InterPro" id="IPR011234">
    <property type="entry name" value="Fumarylacetoacetase-like_C"/>
</dbReference>
<evidence type="ECO:0000256" key="5">
    <source>
        <dbReference type="ARBA" id="ARBA00022723"/>
    </source>
</evidence>
<evidence type="ECO:0000256" key="1">
    <source>
        <dbReference type="ARBA" id="ARBA00001913"/>
    </source>
</evidence>
<dbReference type="SUPFAM" id="SSF56529">
    <property type="entry name" value="FAH"/>
    <property type="match status" value="1"/>
</dbReference>
<reference evidence="13 14" key="1">
    <citation type="submission" date="2023-07" db="EMBL/GenBank/DDBJ databases">
        <title>Sorghum-associated microbial communities from plants grown in Nebraska, USA.</title>
        <authorList>
            <person name="Schachtman D."/>
        </authorList>
    </citation>
    <scope>NUCLEOTIDE SEQUENCE [LARGE SCALE GENOMIC DNA]</scope>
    <source>
        <strain evidence="13 14">BE308</strain>
    </source>
</reference>
<evidence type="ECO:0000256" key="3">
    <source>
        <dbReference type="ARBA" id="ARBA00004782"/>
    </source>
</evidence>
<dbReference type="InterPro" id="IPR036462">
    <property type="entry name" value="Fumarylacetoacetase_N_sf"/>
</dbReference>